<reference evidence="1 2" key="1">
    <citation type="journal article" date="2009" name="PLoS Genet.">
        <title>Alliance of proteomics and genomics to unravel the specificities of Sahara bacterium Deinococcus deserti.</title>
        <authorList>
            <person name="de Groot A."/>
            <person name="Dulermo R."/>
            <person name="Ortet P."/>
            <person name="Blanchard L."/>
            <person name="Guerin P."/>
            <person name="Fernandez B."/>
            <person name="Vacherie B."/>
            <person name="Dossat C."/>
            <person name="Jolivet E."/>
            <person name="Siguier P."/>
            <person name="Chandler M."/>
            <person name="Barakat M."/>
            <person name="Dedieu A."/>
            <person name="Barbe V."/>
            <person name="Heulin T."/>
            <person name="Sommer S."/>
            <person name="Achouak W."/>
            <person name="Armengaud J."/>
        </authorList>
    </citation>
    <scope>NUCLEOTIDE SEQUENCE [LARGE SCALE GENOMIC DNA]</scope>
    <source>
        <strain evidence="2">DSM 17065 / CIP 109153 / LMG 22923 / VCD115</strain>
        <plasmid evidence="2">pDeide3</plasmid>
    </source>
</reference>
<gene>
    <name evidence="1" type="ordered locus">Deide_3p02814</name>
</gene>
<keyword evidence="2" id="KW-1185">Reference proteome</keyword>
<dbReference type="HOGENOM" id="CLU_1812599_0_0_0"/>
<keyword evidence="1" id="KW-0614">Plasmid</keyword>
<dbReference type="RefSeq" id="WP_162485759.1">
    <property type="nucleotide sequence ID" value="NC_012528.1"/>
</dbReference>
<evidence type="ECO:0000313" key="2">
    <source>
        <dbReference type="Proteomes" id="UP000002208"/>
    </source>
</evidence>
<protein>
    <submittedName>
        <fullName evidence="1">Uncharacterized protein</fullName>
    </submittedName>
</protein>
<dbReference type="AlphaFoldDB" id="X5GYB8"/>
<geneLocation type="plasmid" evidence="2">
    <name>pDeide3</name>
</geneLocation>
<sequence>MTRVPEKTLRRTLRGRGHRHPQKIILLIQGSALSAQNLQTLAIRALTANRLEQRVVLQAISDNLSVQTIKANLSDLKVVAAQVLLGLLAQKTQFIFSIQHGRLHRSCSTPENLKRIEHALDEFRVDRGLVTLTQSKATPLGN</sequence>
<organism evidence="1 2">
    <name type="scientific">Deinococcus deserti (strain DSM 17065 / CIP 109153 / LMG 22923 / VCD115)</name>
    <dbReference type="NCBI Taxonomy" id="546414"/>
    <lineage>
        <taxon>Bacteria</taxon>
        <taxon>Thermotogati</taxon>
        <taxon>Deinococcota</taxon>
        <taxon>Deinococci</taxon>
        <taxon>Deinococcales</taxon>
        <taxon>Deinococcaceae</taxon>
        <taxon>Deinococcus</taxon>
    </lineage>
</organism>
<name>X5GYB8_DEIDV</name>
<dbReference type="KEGG" id="ddr:Deide_3p02814"/>
<evidence type="ECO:0000313" key="1">
    <source>
        <dbReference type="EMBL" id="AHX26584.1"/>
    </source>
</evidence>
<dbReference type="EMBL" id="CP001117">
    <property type="protein sequence ID" value="AHX26584.1"/>
    <property type="molecule type" value="Genomic_DNA"/>
</dbReference>
<proteinExistence type="predicted"/>
<dbReference type="Proteomes" id="UP000002208">
    <property type="component" value="Plasmid 3"/>
</dbReference>
<accession>X5GYB8</accession>